<reference evidence="2" key="1">
    <citation type="submission" date="2023-05" db="EMBL/GenBank/DDBJ databases">
        <title>Draft genome of Pseudofrankia sp. BMG5.37.</title>
        <authorList>
            <person name="Gtari M."/>
            <person name="Ghodhbane F."/>
            <person name="Sbissi I."/>
        </authorList>
    </citation>
    <scope>NUCLEOTIDE SEQUENCE [LARGE SCALE GENOMIC DNA]</scope>
    <source>
        <strain evidence="2">BMG 814</strain>
    </source>
</reference>
<proteinExistence type="predicted"/>
<keyword evidence="2" id="KW-1185">Reference proteome</keyword>
<dbReference type="Proteomes" id="UP001233673">
    <property type="component" value="Unassembled WGS sequence"/>
</dbReference>
<name>A0ABT9ICT9_9ACTN</name>
<comment type="caution">
    <text evidence="1">The sequence shown here is derived from an EMBL/GenBank/DDBJ whole genome shotgun (WGS) entry which is preliminary data.</text>
</comment>
<dbReference type="RefSeq" id="WP_306000009.1">
    <property type="nucleotide sequence ID" value="NZ_JASNFN010000012.1"/>
</dbReference>
<sequence>MEPDSAGSASRRDAVVTGLLSTATADEQQFFVRLPRPAVLAAGV</sequence>
<organism evidence="1 2">
    <name type="scientific">Blastococcus carthaginiensis</name>
    <dbReference type="NCBI Taxonomy" id="3050034"/>
    <lineage>
        <taxon>Bacteria</taxon>
        <taxon>Bacillati</taxon>
        <taxon>Actinomycetota</taxon>
        <taxon>Actinomycetes</taxon>
        <taxon>Geodermatophilales</taxon>
        <taxon>Geodermatophilaceae</taxon>
        <taxon>Blastococcus</taxon>
    </lineage>
</organism>
<accession>A0ABT9ICT9</accession>
<evidence type="ECO:0000313" key="1">
    <source>
        <dbReference type="EMBL" id="MDP5183382.1"/>
    </source>
</evidence>
<gene>
    <name evidence="1" type="ORF">QOZ88_12095</name>
</gene>
<protein>
    <submittedName>
        <fullName evidence="1">Uncharacterized protein</fullName>
    </submittedName>
</protein>
<dbReference type="EMBL" id="JASNFN010000012">
    <property type="protein sequence ID" value="MDP5183382.1"/>
    <property type="molecule type" value="Genomic_DNA"/>
</dbReference>
<evidence type="ECO:0000313" key="2">
    <source>
        <dbReference type="Proteomes" id="UP001233673"/>
    </source>
</evidence>